<dbReference type="AlphaFoldDB" id="A0A533IAH4"/>
<keyword evidence="1" id="KW-0808">Transferase</keyword>
<protein>
    <submittedName>
        <fullName evidence="1">Sulfotransferase</fullName>
    </submittedName>
</protein>
<gene>
    <name evidence="1" type="ORF">DI616_09025</name>
</gene>
<dbReference type="Proteomes" id="UP000315344">
    <property type="component" value="Unassembled WGS sequence"/>
</dbReference>
<evidence type="ECO:0000313" key="2">
    <source>
        <dbReference type="Proteomes" id="UP000315344"/>
    </source>
</evidence>
<dbReference type="SUPFAM" id="SSF52540">
    <property type="entry name" value="P-loop containing nucleoside triphosphate hydrolases"/>
    <property type="match status" value="1"/>
</dbReference>
<dbReference type="GO" id="GO:0016740">
    <property type="term" value="F:transferase activity"/>
    <property type="evidence" value="ECO:0007669"/>
    <property type="project" value="UniProtKB-KW"/>
</dbReference>
<accession>A0A533IAH4</accession>
<reference evidence="1 2" key="1">
    <citation type="journal article" date="2017" name="Nat. Commun.">
        <title>In situ click chemistry generation of cyclooxygenase-2 inhibitors.</title>
        <authorList>
            <person name="Bhardwaj A."/>
            <person name="Kaur J."/>
            <person name="Wuest M."/>
            <person name="Wuest F."/>
        </authorList>
    </citation>
    <scope>NUCLEOTIDE SEQUENCE [LARGE SCALE GENOMIC DNA]</scope>
    <source>
        <strain evidence="1">S2_012_000_R3_94</strain>
    </source>
</reference>
<sequence length="313" mass="36197">MLLHIGYHKAASTVLQDQIFFSADGCFIAPSTEPRHKLIERFVLPQPMSFDPETARAHYLDLIDQARATGRTFVLSHERFSGYPPAGGFDSSIIASRLNRSFPEARILIVVREQLASIYSMYMQYVTDGGGMSLQEYLQPPKRYFKRLPSFTAEFYRYHRLVERYRDLFGAERVLCLPFELLITDPAEFQSRIYAFAGQPFRNTALHSENRGRSPSFQFAQRLVNRHFGYSELNRVKHYTPEQLPRWFGSVSRVWTKGLFGRLDKSLEHRMKSRLQREFGDAFAESNAKLSQMMDYDIAGLGYQYPQGQALVA</sequence>
<dbReference type="Pfam" id="PF13469">
    <property type="entry name" value="Sulfotransfer_3"/>
    <property type="match status" value="1"/>
</dbReference>
<organism evidence="1 2">
    <name type="scientific">Paracoccus denitrificans</name>
    <dbReference type="NCBI Taxonomy" id="266"/>
    <lineage>
        <taxon>Bacteria</taxon>
        <taxon>Pseudomonadati</taxon>
        <taxon>Pseudomonadota</taxon>
        <taxon>Alphaproteobacteria</taxon>
        <taxon>Rhodobacterales</taxon>
        <taxon>Paracoccaceae</taxon>
        <taxon>Paracoccus</taxon>
    </lineage>
</organism>
<evidence type="ECO:0000313" key="1">
    <source>
        <dbReference type="EMBL" id="TKW66628.1"/>
    </source>
</evidence>
<dbReference type="EMBL" id="VAFL01000006">
    <property type="protein sequence ID" value="TKW66628.1"/>
    <property type="molecule type" value="Genomic_DNA"/>
</dbReference>
<comment type="caution">
    <text evidence="1">The sequence shown here is derived from an EMBL/GenBank/DDBJ whole genome shotgun (WGS) entry which is preliminary data.</text>
</comment>
<dbReference type="Gene3D" id="3.40.50.300">
    <property type="entry name" value="P-loop containing nucleotide triphosphate hydrolases"/>
    <property type="match status" value="1"/>
</dbReference>
<dbReference type="InterPro" id="IPR027417">
    <property type="entry name" value="P-loop_NTPase"/>
</dbReference>
<name>A0A533IAH4_PARDE</name>
<proteinExistence type="predicted"/>